<dbReference type="Gene3D" id="1.10.10.60">
    <property type="entry name" value="Homeodomain-like"/>
    <property type="match status" value="1"/>
</dbReference>
<dbReference type="InterPro" id="IPR009057">
    <property type="entry name" value="Homeodomain-like_sf"/>
</dbReference>
<keyword evidence="3 4" id="KW-0539">Nucleus</keyword>
<feature type="domain" description="HTH psq-type" evidence="5">
    <location>
        <begin position="1"/>
        <end position="52"/>
    </location>
</feature>
<keyword evidence="8" id="KW-1185">Reference proteome</keyword>
<evidence type="ECO:0000256" key="1">
    <source>
        <dbReference type="ARBA" id="ARBA00004123"/>
    </source>
</evidence>
<dbReference type="InterPro" id="IPR004875">
    <property type="entry name" value="DDE_SF_endonuclease_dom"/>
</dbReference>
<dbReference type="PANTHER" id="PTHR19303:SF74">
    <property type="entry name" value="POGO TRANSPOSABLE ELEMENT WITH KRAB DOMAIN"/>
    <property type="match status" value="1"/>
</dbReference>
<name>A0AAE1CYQ5_9GAST</name>
<protein>
    <recommendedName>
        <fullName evidence="9">HTH CENPB-type domain-containing protein</fullName>
    </recommendedName>
</protein>
<dbReference type="Proteomes" id="UP001283361">
    <property type="component" value="Unassembled WGS sequence"/>
</dbReference>
<dbReference type="Pfam" id="PF05225">
    <property type="entry name" value="HTH_psq"/>
    <property type="match status" value="1"/>
</dbReference>
<gene>
    <name evidence="7" type="ORF">RRG08_030374</name>
</gene>
<dbReference type="Pfam" id="PF03184">
    <property type="entry name" value="DDE_1"/>
    <property type="match status" value="1"/>
</dbReference>
<organism evidence="7 8">
    <name type="scientific">Elysia crispata</name>
    <name type="common">lettuce slug</name>
    <dbReference type="NCBI Taxonomy" id="231223"/>
    <lineage>
        <taxon>Eukaryota</taxon>
        <taxon>Metazoa</taxon>
        <taxon>Spiralia</taxon>
        <taxon>Lophotrochozoa</taxon>
        <taxon>Mollusca</taxon>
        <taxon>Gastropoda</taxon>
        <taxon>Heterobranchia</taxon>
        <taxon>Euthyneura</taxon>
        <taxon>Panpulmonata</taxon>
        <taxon>Sacoglossa</taxon>
        <taxon>Placobranchoidea</taxon>
        <taxon>Plakobranchidae</taxon>
        <taxon>Elysia</taxon>
    </lineage>
</organism>
<dbReference type="PANTHER" id="PTHR19303">
    <property type="entry name" value="TRANSPOSON"/>
    <property type="match status" value="1"/>
</dbReference>
<evidence type="ECO:0000259" key="5">
    <source>
        <dbReference type="PROSITE" id="PS50960"/>
    </source>
</evidence>
<dbReference type="PROSITE" id="PS51253">
    <property type="entry name" value="HTH_CENPB"/>
    <property type="match status" value="1"/>
</dbReference>
<dbReference type="GO" id="GO:0003677">
    <property type="term" value="F:DNA binding"/>
    <property type="evidence" value="ECO:0007669"/>
    <property type="project" value="UniProtKB-UniRule"/>
</dbReference>
<dbReference type="GO" id="GO:0005634">
    <property type="term" value="C:nucleus"/>
    <property type="evidence" value="ECO:0007669"/>
    <property type="project" value="UniProtKB-SubCell"/>
</dbReference>
<dbReference type="InterPro" id="IPR007889">
    <property type="entry name" value="HTH_Psq"/>
</dbReference>
<dbReference type="SUPFAM" id="SSF46689">
    <property type="entry name" value="Homeodomain-like"/>
    <property type="match status" value="1"/>
</dbReference>
<accession>A0AAE1CYQ5</accession>
<comment type="caution">
    <text evidence="7">The sequence shown here is derived from an EMBL/GenBank/DDBJ whole genome shotgun (WGS) entry which is preliminary data.</text>
</comment>
<evidence type="ECO:0000256" key="4">
    <source>
        <dbReference type="PROSITE-ProRule" id="PRU00320"/>
    </source>
</evidence>
<dbReference type="PROSITE" id="PS50960">
    <property type="entry name" value="HTH_PSQ"/>
    <property type="match status" value="1"/>
</dbReference>
<dbReference type="EMBL" id="JAWDGP010006267">
    <property type="protein sequence ID" value="KAK3744288.1"/>
    <property type="molecule type" value="Genomic_DNA"/>
</dbReference>
<keyword evidence="2 4" id="KW-0238">DNA-binding</keyword>
<evidence type="ECO:0008006" key="9">
    <source>
        <dbReference type="Google" id="ProtNLM"/>
    </source>
</evidence>
<evidence type="ECO:0000313" key="8">
    <source>
        <dbReference type="Proteomes" id="UP001283361"/>
    </source>
</evidence>
<evidence type="ECO:0000313" key="7">
    <source>
        <dbReference type="EMBL" id="KAK3744288.1"/>
    </source>
</evidence>
<dbReference type="InterPro" id="IPR006600">
    <property type="entry name" value="HTH_CenpB_DNA-bd_dom"/>
</dbReference>
<evidence type="ECO:0000256" key="2">
    <source>
        <dbReference type="ARBA" id="ARBA00023125"/>
    </source>
</evidence>
<dbReference type="AlphaFoldDB" id="A0AAE1CYQ5"/>
<dbReference type="InterPro" id="IPR050863">
    <property type="entry name" value="CenT-Element_Derived"/>
</dbReference>
<proteinExistence type="predicted"/>
<feature type="DNA-binding region" description="H-T-H motif" evidence="4">
    <location>
        <begin position="28"/>
        <end position="48"/>
    </location>
</feature>
<comment type="subcellular location">
    <subcellularLocation>
        <location evidence="1 4">Nucleus</location>
    </subcellularLocation>
</comment>
<sequence>MAPVPKHPYTQATLIEAIRAVQEKKLSLNKASQVFGIPYATLRDKVRGRRPINAQPRTLLQAAEEERLLSWLKETARQGFGQTKSDIKDTVKAILDARGAITNSPDNRPSKQWVADFFKRHPDLSERTPLALGKERALVTPSGLAAWFQEMKHYLDTTSPHLLDSRDRLYNADETGFSLCPKSNKVIAEKCSKHMYNLSSNTKNSVTVVACCSATGHYIPPLIVFPYSRRPNFNLLAGFEEASFNITPNGWITAHVFHTWLRDCFVPAVASKTKPVVLFVDGHASHTSALEIIDLCWENGIILYCLKSHASNLIQPLDQAQFGAMKAAWSEQCKKVLHQTGSIYWCTWNIPIETSEPEDFCRHFLTDENIKQKKAETNKQPKKSERRKLRGPALNHLICPKLLFHGNDDFVPVRGNYISQLTEQLDVEPEESSQPSDNLMS</sequence>
<evidence type="ECO:0000256" key="3">
    <source>
        <dbReference type="ARBA" id="ARBA00023242"/>
    </source>
</evidence>
<evidence type="ECO:0000259" key="6">
    <source>
        <dbReference type="PROSITE" id="PS51253"/>
    </source>
</evidence>
<feature type="domain" description="HTH CENPB-type" evidence="6">
    <location>
        <begin position="52"/>
        <end position="127"/>
    </location>
</feature>
<dbReference type="Pfam" id="PF03221">
    <property type="entry name" value="HTH_Tnp_Tc5"/>
    <property type="match status" value="1"/>
</dbReference>
<reference evidence="7" key="1">
    <citation type="journal article" date="2023" name="G3 (Bethesda)">
        <title>A reference genome for the long-term kleptoplast-retaining sea slug Elysia crispata morphotype clarki.</title>
        <authorList>
            <person name="Eastman K.E."/>
            <person name="Pendleton A.L."/>
            <person name="Shaikh M.A."/>
            <person name="Suttiyut T."/>
            <person name="Ogas R."/>
            <person name="Tomko P."/>
            <person name="Gavelis G."/>
            <person name="Widhalm J.R."/>
            <person name="Wisecaver J.H."/>
        </authorList>
    </citation>
    <scope>NUCLEOTIDE SEQUENCE</scope>
    <source>
        <strain evidence="7">ECLA1</strain>
    </source>
</reference>